<dbReference type="EMBL" id="MU004231">
    <property type="protein sequence ID" value="KAF2672923.1"/>
    <property type="molecule type" value="Genomic_DNA"/>
</dbReference>
<dbReference type="GO" id="GO:0016539">
    <property type="term" value="P:intein-mediated protein splicing"/>
    <property type="evidence" value="ECO:0007669"/>
    <property type="project" value="InterPro"/>
</dbReference>
<keyword evidence="4" id="KW-1185">Reference proteome</keyword>
<dbReference type="PROSITE" id="PS50234">
    <property type="entry name" value="VWFA"/>
    <property type="match status" value="1"/>
</dbReference>
<sequence>MTWLNGTINEAVNDEKKEKDDDYDIIMPDHSPTHLALRIKEDSVPQPQFACKVSVHRVDRDGLIVKVVPPAEPVANETRGPMELVLLIDVSGSMNDLAPVPPSSEGEESEQKGFTVLDLTKHAACTLVESLNKHDTLCVVTFSTDCKVLFQALHMDSKNKSFAKEKILSMQPEEYTYLWSGMRLALDQLSGNPCMTGAIKIFTDGQPNERLSNSIIAAMGRWCKERGLQNMPVPIHTFGFGYKLQDGLLQSIAEFGGGDYCFVPDTSMLGTVFNHAVANLKVTYAHDATMTLSYPNFLDLTELGLYIGKAAPKKVTSEREGAHVEYSINLRTIRFGQSRDLFFQLRDRSGELSKTQRHSLRSSCIRATLKYRQGREIKWVSAESGLSINNPRLSSAEIAFHTSRAMLVEFLSQLFPLTERDEHKALLDHRIPTSNDIQHLVSRLPASNFIHDPLNLGLIMDLVGAENKKGEIELALQNGSWQKWGRHYLSSLLMAHQYQKCFSFKDPGTQHYGKGSQLFCNELDVLDGLFDSLPAPPASRLPVAPAPRLPAPPSYDDTVAGRHVTPIPTPIKMSRYRKPGSNCFAGNTKVLVVDPANGTTKTMPIEKLRPGDTVKTLQGKSKAVRTVLECHTDQAKGRTMTVITVNDATALWVTPWHPVSQDGGSTWFFPAEAYPEEKHPEMLERQAEDIANDHAINVEGLWGATMGHGLISKDGEESDVRVHEFYGDWDAVARSLDELPQSGGLALGNGTTTDEITGRSSGFLPL</sequence>
<dbReference type="CDD" id="cd00081">
    <property type="entry name" value="Hint"/>
    <property type="match status" value="1"/>
</dbReference>
<feature type="domain" description="VWFA" evidence="2">
    <location>
        <begin position="83"/>
        <end position="276"/>
    </location>
</feature>
<dbReference type="InterPro" id="IPR039510">
    <property type="entry name" value="Vint_dom"/>
</dbReference>
<dbReference type="InterPro" id="IPR036465">
    <property type="entry name" value="vWFA_dom_sf"/>
</dbReference>
<dbReference type="SMART" id="SM00327">
    <property type="entry name" value="VWA"/>
    <property type="match status" value="1"/>
</dbReference>
<name>A0A6A6UN86_9PEZI</name>
<accession>A0A6A6UN86</accession>
<evidence type="ECO:0000256" key="1">
    <source>
        <dbReference type="SAM" id="MobiDB-lite"/>
    </source>
</evidence>
<dbReference type="SUPFAM" id="SSF53300">
    <property type="entry name" value="vWA-like"/>
    <property type="match status" value="1"/>
</dbReference>
<dbReference type="AlphaFoldDB" id="A0A6A6UN86"/>
<dbReference type="PROSITE" id="PS50817">
    <property type="entry name" value="INTEIN_N_TER"/>
    <property type="match status" value="1"/>
</dbReference>
<protein>
    <recommendedName>
        <fullName evidence="2">VWFA domain-containing protein</fullName>
    </recommendedName>
</protein>
<dbReference type="Gene3D" id="2.170.16.10">
    <property type="entry name" value="Hedgehog/Intein (Hint) domain"/>
    <property type="match status" value="1"/>
</dbReference>
<dbReference type="InterPro" id="IPR002035">
    <property type="entry name" value="VWF_A"/>
</dbReference>
<proteinExistence type="predicted"/>
<dbReference type="Proteomes" id="UP000799302">
    <property type="component" value="Unassembled WGS sequence"/>
</dbReference>
<dbReference type="SUPFAM" id="SSF51294">
    <property type="entry name" value="Hedgehog/intein (Hint) domain"/>
    <property type="match status" value="1"/>
</dbReference>
<gene>
    <name evidence="3" type="ORF">BT63DRAFT_475512</name>
</gene>
<dbReference type="OrthoDB" id="10264538at2759"/>
<dbReference type="Pfam" id="PF14623">
    <property type="entry name" value="Vint"/>
    <property type="match status" value="1"/>
</dbReference>
<feature type="compositionally biased region" description="Polar residues" evidence="1">
    <location>
        <begin position="749"/>
        <end position="760"/>
    </location>
</feature>
<feature type="region of interest" description="Disordered" evidence="1">
    <location>
        <begin position="743"/>
        <end position="766"/>
    </location>
</feature>
<dbReference type="InterPro" id="IPR006141">
    <property type="entry name" value="Intein_N"/>
</dbReference>
<dbReference type="Pfam" id="PF13519">
    <property type="entry name" value="VWA_2"/>
    <property type="match status" value="1"/>
</dbReference>
<organism evidence="3 4">
    <name type="scientific">Microthyrium microscopicum</name>
    <dbReference type="NCBI Taxonomy" id="703497"/>
    <lineage>
        <taxon>Eukaryota</taxon>
        <taxon>Fungi</taxon>
        <taxon>Dikarya</taxon>
        <taxon>Ascomycota</taxon>
        <taxon>Pezizomycotina</taxon>
        <taxon>Dothideomycetes</taxon>
        <taxon>Dothideomycetes incertae sedis</taxon>
        <taxon>Microthyriales</taxon>
        <taxon>Microthyriaceae</taxon>
        <taxon>Microthyrium</taxon>
    </lineage>
</organism>
<evidence type="ECO:0000313" key="3">
    <source>
        <dbReference type="EMBL" id="KAF2672923.1"/>
    </source>
</evidence>
<dbReference type="PANTHER" id="PTHR10579">
    <property type="entry name" value="CALCIUM-ACTIVATED CHLORIDE CHANNEL REGULATOR"/>
    <property type="match status" value="1"/>
</dbReference>
<evidence type="ECO:0000313" key="4">
    <source>
        <dbReference type="Proteomes" id="UP000799302"/>
    </source>
</evidence>
<dbReference type="InterPro" id="IPR032838">
    <property type="entry name" value="Vwaint_dom"/>
</dbReference>
<dbReference type="InterPro" id="IPR051266">
    <property type="entry name" value="CLCR"/>
</dbReference>
<dbReference type="InterPro" id="IPR036844">
    <property type="entry name" value="Hint_dom_sf"/>
</dbReference>
<dbReference type="Gene3D" id="3.40.50.410">
    <property type="entry name" value="von Willebrand factor, type A domain"/>
    <property type="match status" value="1"/>
</dbReference>
<reference evidence="3" key="1">
    <citation type="journal article" date="2020" name="Stud. Mycol.">
        <title>101 Dothideomycetes genomes: a test case for predicting lifestyles and emergence of pathogens.</title>
        <authorList>
            <person name="Haridas S."/>
            <person name="Albert R."/>
            <person name="Binder M."/>
            <person name="Bloem J."/>
            <person name="Labutti K."/>
            <person name="Salamov A."/>
            <person name="Andreopoulos B."/>
            <person name="Baker S."/>
            <person name="Barry K."/>
            <person name="Bills G."/>
            <person name="Bluhm B."/>
            <person name="Cannon C."/>
            <person name="Castanera R."/>
            <person name="Culley D."/>
            <person name="Daum C."/>
            <person name="Ezra D."/>
            <person name="Gonzalez J."/>
            <person name="Henrissat B."/>
            <person name="Kuo A."/>
            <person name="Liang C."/>
            <person name="Lipzen A."/>
            <person name="Lutzoni F."/>
            <person name="Magnuson J."/>
            <person name="Mondo S."/>
            <person name="Nolan M."/>
            <person name="Ohm R."/>
            <person name="Pangilinan J."/>
            <person name="Park H.-J."/>
            <person name="Ramirez L."/>
            <person name="Alfaro M."/>
            <person name="Sun H."/>
            <person name="Tritt A."/>
            <person name="Yoshinaga Y."/>
            <person name="Zwiers L.-H."/>
            <person name="Turgeon B."/>
            <person name="Goodwin S."/>
            <person name="Spatafora J."/>
            <person name="Crous P."/>
            <person name="Grigoriev I."/>
        </authorList>
    </citation>
    <scope>NUCLEOTIDE SEQUENCE</scope>
    <source>
        <strain evidence="3">CBS 115976</strain>
    </source>
</reference>
<evidence type="ECO:0000259" key="2">
    <source>
        <dbReference type="PROSITE" id="PS50234"/>
    </source>
</evidence>
<dbReference type="Pfam" id="PF14624">
    <property type="entry name" value="Vwaint"/>
    <property type="match status" value="1"/>
</dbReference>
<dbReference type="PANTHER" id="PTHR10579:SF156">
    <property type="entry name" value="VWFA DOMAIN-CONTAINING PROTEIN"/>
    <property type="match status" value="1"/>
</dbReference>